<name>A0A5C2RWU7_9APHY</name>
<evidence type="ECO:0000256" key="1">
    <source>
        <dbReference type="SAM" id="MobiDB-lite"/>
    </source>
</evidence>
<feature type="compositionally biased region" description="Pro residues" evidence="1">
    <location>
        <begin position="1"/>
        <end position="10"/>
    </location>
</feature>
<evidence type="ECO:0000313" key="3">
    <source>
        <dbReference type="Proteomes" id="UP000313359"/>
    </source>
</evidence>
<feature type="compositionally biased region" description="Low complexity" evidence="1">
    <location>
        <begin position="85"/>
        <end position="98"/>
    </location>
</feature>
<gene>
    <name evidence="2" type="ORF">L227DRAFT_332078</name>
</gene>
<feature type="region of interest" description="Disordered" evidence="1">
    <location>
        <begin position="1"/>
        <end position="204"/>
    </location>
</feature>
<accession>A0A5C2RWU7</accession>
<dbReference type="STRING" id="1328759.A0A5C2RWU7"/>
<feature type="compositionally biased region" description="Low complexity" evidence="1">
    <location>
        <begin position="62"/>
        <end position="77"/>
    </location>
</feature>
<organism evidence="2 3">
    <name type="scientific">Lentinus tigrinus ALCF2SS1-6</name>
    <dbReference type="NCBI Taxonomy" id="1328759"/>
    <lineage>
        <taxon>Eukaryota</taxon>
        <taxon>Fungi</taxon>
        <taxon>Dikarya</taxon>
        <taxon>Basidiomycota</taxon>
        <taxon>Agaricomycotina</taxon>
        <taxon>Agaricomycetes</taxon>
        <taxon>Polyporales</taxon>
        <taxon>Polyporaceae</taxon>
        <taxon>Lentinus</taxon>
    </lineage>
</organism>
<keyword evidence="3" id="KW-1185">Reference proteome</keyword>
<dbReference type="EMBL" id="ML122299">
    <property type="protein sequence ID" value="RPD55006.1"/>
    <property type="molecule type" value="Genomic_DNA"/>
</dbReference>
<feature type="compositionally biased region" description="Polar residues" evidence="1">
    <location>
        <begin position="186"/>
        <end position="202"/>
    </location>
</feature>
<feature type="compositionally biased region" description="Polar residues" evidence="1">
    <location>
        <begin position="24"/>
        <end position="43"/>
    </location>
</feature>
<protein>
    <submittedName>
        <fullName evidence="2">Uncharacterized protein</fullName>
    </submittedName>
</protein>
<reference evidence="2" key="1">
    <citation type="journal article" date="2018" name="Genome Biol. Evol.">
        <title>Genomics and development of Lentinus tigrinus, a white-rot wood-decaying mushroom with dimorphic fruiting bodies.</title>
        <authorList>
            <person name="Wu B."/>
            <person name="Xu Z."/>
            <person name="Knudson A."/>
            <person name="Carlson A."/>
            <person name="Chen N."/>
            <person name="Kovaka S."/>
            <person name="LaButti K."/>
            <person name="Lipzen A."/>
            <person name="Pennachio C."/>
            <person name="Riley R."/>
            <person name="Schakwitz W."/>
            <person name="Umezawa K."/>
            <person name="Ohm R.A."/>
            <person name="Grigoriev I.V."/>
            <person name="Nagy L.G."/>
            <person name="Gibbons J."/>
            <person name="Hibbett D."/>
        </authorList>
    </citation>
    <scope>NUCLEOTIDE SEQUENCE [LARGE SCALE GENOMIC DNA]</scope>
    <source>
        <strain evidence="2">ALCF2SS1-6</strain>
    </source>
</reference>
<evidence type="ECO:0000313" key="2">
    <source>
        <dbReference type="EMBL" id="RPD55006.1"/>
    </source>
</evidence>
<feature type="compositionally biased region" description="Basic and acidic residues" evidence="1">
    <location>
        <begin position="159"/>
        <end position="179"/>
    </location>
</feature>
<dbReference type="Proteomes" id="UP000313359">
    <property type="component" value="Unassembled WGS sequence"/>
</dbReference>
<dbReference type="AlphaFoldDB" id="A0A5C2RWU7"/>
<dbReference type="OrthoDB" id="2758030at2759"/>
<proteinExistence type="predicted"/>
<sequence>MALVIPPTPVDGPRRSPRIRVRRQTNLPRSSCVLTHTQTAVTRRTSRSRGADLPLVATNPQSVLAAASTASSSSRTRTVSRKKASPPASGPQSSPSLPIRAGTKRKRAHNSDRPARPAYELVPRQSNVDDDEAQTPRQLRYAKRQRLSGKENPAVDLASVRKGEERSGSRERVLHRASTEGRLLTPQPSITTCNSQPSSPRQLPSVHARFDRKLLRLARMTLPTLSLFPQLQQTHPTWTLQNPRIRKLRSLPRSIASRCPRVIVDRTRRTKVCGSLHARSE</sequence>